<keyword evidence="4" id="KW-0326">Glycosidase</keyword>
<dbReference type="InterPro" id="IPR011583">
    <property type="entry name" value="Chitinase_II/V-like_cat"/>
</dbReference>
<organism evidence="7">
    <name type="scientific">Rhipicephalus microplus</name>
    <name type="common">Cattle tick</name>
    <name type="synonym">Boophilus microplus</name>
    <dbReference type="NCBI Taxonomy" id="6941"/>
    <lineage>
        <taxon>Eukaryota</taxon>
        <taxon>Metazoa</taxon>
        <taxon>Ecdysozoa</taxon>
        <taxon>Arthropoda</taxon>
        <taxon>Chelicerata</taxon>
        <taxon>Arachnida</taxon>
        <taxon>Acari</taxon>
        <taxon>Parasitiformes</taxon>
        <taxon>Ixodida</taxon>
        <taxon>Ixodoidea</taxon>
        <taxon>Ixodidae</taxon>
        <taxon>Rhipicephalinae</taxon>
        <taxon>Rhipicephalus</taxon>
        <taxon>Boophilus</taxon>
    </lineage>
</organism>
<dbReference type="GO" id="GO:0008061">
    <property type="term" value="F:chitin binding"/>
    <property type="evidence" value="ECO:0007669"/>
    <property type="project" value="InterPro"/>
</dbReference>
<evidence type="ECO:0000256" key="1">
    <source>
        <dbReference type="ARBA" id="ARBA00022729"/>
    </source>
</evidence>
<dbReference type="InterPro" id="IPR001223">
    <property type="entry name" value="Glyco_hydro18_cat"/>
</dbReference>
<dbReference type="VEuPathDB" id="VectorBase:LOC119178524"/>
<sequence length="406" mass="46839">MVDGGRKEKHRAEGHGRRLGTHQETEKPASSRGVLHQGRRLREERHSQVLFHEPAVEQVHALHLLLRGNGQQERRDTLPQEGQPGRENYLARTGTAKARHEREGDQDPRQLRRRCARAKPVEPRPRRKKAQKLIDDIKFMLEKFGLDGINFHLEGPGPITCKQEDIMTIAKFVKKLRHSVNNMVIITAQLPACRDSKCNLFMSDTMSRYLDYLFLITFDYRLDDLTRTKLTSGLYRYKDSNGYTKFETETCVGHWIDAGVPKYKIIPGIATYGRSYTLNNPGWNGDNAKLKKDHPLGYPAEFTKTQGYMNYLETCNRAGYMKWTRKWAPYAATPYIYKGDQWVSYDDTDSVDVKAKWFRDHSLGGVFIWSLGEDDYAGSCKQDAVFPMVDAAWKVMKDYKPIQSKP</sequence>
<dbReference type="InterPro" id="IPR017853">
    <property type="entry name" value="GH"/>
</dbReference>
<dbReference type="PANTHER" id="PTHR11177:SF144">
    <property type="entry name" value="CHITINASE 5"/>
    <property type="match status" value="1"/>
</dbReference>
<feature type="compositionally biased region" description="Basic and acidic residues" evidence="5">
    <location>
        <begin position="98"/>
        <end position="110"/>
    </location>
</feature>
<evidence type="ECO:0000256" key="5">
    <source>
        <dbReference type="SAM" id="MobiDB-lite"/>
    </source>
</evidence>
<dbReference type="FunFam" id="3.10.50.10:FF:000003">
    <property type="entry name" value="Class V chitinase CHIT5b"/>
    <property type="match status" value="1"/>
</dbReference>
<evidence type="ECO:0000256" key="4">
    <source>
        <dbReference type="ARBA" id="ARBA00023295"/>
    </source>
</evidence>
<feature type="region of interest" description="Disordered" evidence="5">
    <location>
        <begin position="1"/>
        <end position="39"/>
    </location>
</feature>
<dbReference type="Pfam" id="PF00704">
    <property type="entry name" value="Glyco_hydro_18"/>
    <property type="match status" value="1"/>
</dbReference>
<dbReference type="SUPFAM" id="SSF54556">
    <property type="entry name" value="Chitinase insertion domain"/>
    <property type="match status" value="1"/>
</dbReference>
<dbReference type="Gene3D" id="3.20.20.80">
    <property type="entry name" value="Glycosidases"/>
    <property type="match status" value="1"/>
</dbReference>
<dbReference type="GO" id="GO:0004568">
    <property type="term" value="F:chitinase activity"/>
    <property type="evidence" value="ECO:0007669"/>
    <property type="project" value="TreeGrafter"/>
</dbReference>
<dbReference type="GO" id="GO:0030246">
    <property type="term" value="F:carbohydrate binding"/>
    <property type="evidence" value="ECO:0007669"/>
    <property type="project" value="UniProtKB-KW"/>
</dbReference>
<evidence type="ECO:0000256" key="2">
    <source>
        <dbReference type="ARBA" id="ARBA00022801"/>
    </source>
</evidence>
<keyword evidence="7" id="KW-0430">Lectin</keyword>
<feature type="region of interest" description="Disordered" evidence="5">
    <location>
        <begin position="68"/>
        <end position="129"/>
    </location>
</feature>
<dbReference type="GO" id="GO:0005975">
    <property type="term" value="P:carbohydrate metabolic process"/>
    <property type="evidence" value="ECO:0007669"/>
    <property type="project" value="InterPro"/>
</dbReference>
<proteinExistence type="predicted"/>
<dbReference type="OrthoDB" id="73875at2759"/>
<dbReference type="AlphaFoldDB" id="A0A6G4ZW21"/>
<dbReference type="GO" id="GO:0005576">
    <property type="term" value="C:extracellular region"/>
    <property type="evidence" value="ECO:0007669"/>
    <property type="project" value="TreeGrafter"/>
</dbReference>
<evidence type="ECO:0000259" key="6">
    <source>
        <dbReference type="PROSITE" id="PS51910"/>
    </source>
</evidence>
<dbReference type="PANTHER" id="PTHR11177">
    <property type="entry name" value="CHITINASE"/>
    <property type="match status" value="1"/>
</dbReference>
<evidence type="ECO:0000313" key="7">
    <source>
        <dbReference type="EMBL" id="NIE42894.1"/>
    </source>
</evidence>
<keyword evidence="3" id="KW-0325">Glycoprotein</keyword>
<accession>A0A6G4ZW21</accession>
<dbReference type="InterPro" id="IPR050314">
    <property type="entry name" value="Glycosyl_Hydrlase_18"/>
</dbReference>
<dbReference type="SMART" id="SM00636">
    <property type="entry name" value="Glyco_18"/>
    <property type="match status" value="1"/>
</dbReference>
<dbReference type="InterPro" id="IPR029070">
    <property type="entry name" value="Chitinase_insertion_sf"/>
</dbReference>
<dbReference type="GO" id="GO:0006032">
    <property type="term" value="P:chitin catabolic process"/>
    <property type="evidence" value="ECO:0007669"/>
    <property type="project" value="TreeGrafter"/>
</dbReference>
<dbReference type="SUPFAM" id="SSF51445">
    <property type="entry name" value="(Trans)glycosidases"/>
    <property type="match status" value="1"/>
</dbReference>
<dbReference type="EMBL" id="GIKN01000621">
    <property type="protein sequence ID" value="NIE42894.1"/>
    <property type="molecule type" value="Transcribed_RNA"/>
</dbReference>
<feature type="domain" description="GH18" evidence="6">
    <location>
        <begin position="130"/>
        <end position="399"/>
    </location>
</feature>
<dbReference type="Gene3D" id="3.10.50.10">
    <property type="match status" value="1"/>
</dbReference>
<protein>
    <submittedName>
        <fullName evidence="7">Putative catalytically inactive chitinase-like lectin</fullName>
    </submittedName>
</protein>
<feature type="compositionally biased region" description="Basic and acidic residues" evidence="5">
    <location>
        <begin position="1"/>
        <end position="29"/>
    </location>
</feature>
<keyword evidence="2" id="KW-0378">Hydrolase</keyword>
<name>A0A6G4ZW21_RHIMP</name>
<keyword evidence="1" id="KW-0732">Signal</keyword>
<evidence type="ECO:0000256" key="3">
    <source>
        <dbReference type="ARBA" id="ARBA00023180"/>
    </source>
</evidence>
<reference evidence="7" key="1">
    <citation type="submission" date="2020-03" db="EMBL/GenBank/DDBJ databases">
        <title>A transcriptome and proteome of the tick Rhipicephalus microplus shaped by the genetic composition of its hosts and developmental stage.</title>
        <authorList>
            <person name="Garcia G.R."/>
            <person name="Ribeiro J.M.C."/>
            <person name="Maruyama S.R."/>
            <person name="Gardinasse L.G."/>
            <person name="Nelson K."/>
            <person name="Ferreira B.R."/>
            <person name="Andrade T.G."/>
            <person name="Santos I.K.F.M."/>
        </authorList>
    </citation>
    <scope>NUCLEOTIDE SEQUENCE</scope>
    <source>
        <strain evidence="7">NSGR</strain>
        <tissue evidence="7">Salivary glands</tissue>
    </source>
</reference>
<dbReference type="PROSITE" id="PS51910">
    <property type="entry name" value="GH18_2"/>
    <property type="match status" value="1"/>
</dbReference>